<accession>A0ABP0ICK8</accession>
<comment type="caution">
    <text evidence="3">The sequence shown here is derived from an EMBL/GenBank/DDBJ whole genome shotgun (WGS) entry which is preliminary data.</text>
</comment>
<evidence type="ECO:0000256" key="2">
    <source>
        <dbReference type="PROSITE-ProRule" id="PRU00708"/>
    </source>
</evidence>
<name>A0ABP0ICK8_9DINO</name>
<evidence type="ECO:0000313" key="5">
    <source>
        <dbReference type="Proteomes" id="UP001642484"/>
    </source>
</evidence>
<dbReference type="PROSITE" id="PS51375">
    <property type="entry name" value="PPR"/>
    <property type="match status" value="1"/>
</dbReference>
<feature type="repeat" description="PPR" evidence="2">
    <location>
        <begin position="121"/>
        <end position="155"/>
    </location>
</feature>
<protein>
    <recommendedName>
        <fullName evidence="6">Pentatricopeptide repeat-containing protein, chloroplastic</fullName>
    </recommendedName>
</protein>
<dbReference type="EMBL" id="CAXAMN010002303">
    <property type="protein sequence ID" value="CAK8999024.1"/>
    <property type="molecule type" value="Genomic_DNA"/>
</dbReference>
<evidence type="ECO:0000256" key="1">
    <source>
        <dbReference type="ARBA" id="ARBA00022737"/>
    </source>
</evidence>
<evidence type="ECO:0000313" key="3">
    <source>
        <dbReference type="EMBL" id="CAK8999024.1"/>
    </source>
</evidence>
<dbReference type="InterPro" id="IPR002885">
    <property type="entry name" value="PPR_rpt"/>
</dbReference>
<dbReference type="InterPro" id="IPR011990">
    <property type="entry name" value="TPR-like_helical_dom_sf"/>
</dbReference>
<dbReference type="EMBL" id="CAXAMN010002314">
    <property type="protein sequence ID" value="CAK8999081.1"/>
    <property type="molecule type" value="Genomic_DNA"/>
</dbReference>
<keyword evidence="5" id="KW-1185">Reference proteome</keyword>
<organism evidence="3 5">
    <name type="scientific">Durusdinium trenchii</name>
    <dbReference type="NCBI Taxonomy" id="1381693"/>
    <lineage>
        <taxon>Eukaryota</taxon>
        <taxon>Sar</taxon>
        <taxon>Alveolata</taxon>
        <taxon>Dinophyceae</taxon>
        <taxon>Suessiales</taxon>
        <taxon>Symbiodiniaceae</taxon>
        <taxon>Durusdinium</taxon>
    </lineage>
</organism>
<keyword evidence="1" id="KW-0677">Repeat</keyword>
<dbReference type="Pfam" id="PF13812">
    <property type="entry name" value="PPR_3"/>
    <property type="match status" value="1"/>
</dbReference>
<proteinExistence type="predicted"/>
<dbReference type="PANTHER" id="PTHR47447:SF17">
    <property type="entry name" value="OS12G0638900 PROTEIN"/>
    <property type="match status" value="1"/>
</dbReference>
<reference evidence="3 5" key="1">
    <citation type="submission" date="2024-02" db="EMBL/GenBank/DDBJ databases">
        <authorList>
            <person name="Chen Y."/>
            <person name="Shah S."/>
            <person name="Dougan E. K."/>
            <person name="Thang M."/>
            <person name="Chan C."/>
        </authorList>
    </citation>
    <scope>NUCLEOTIDE SEQUENCE [LARGE SCALE GENOMIC DNA]</scope>
</reference>
<sequence>MAVQAVCDAPRIKANKASKANVFQRTADISTCRDWQRAIWLLHAMPQEFVRPTVVSYNASLNVIALQESWTRAIQLLVGVHDSALRLDSISHNAALKGYQDNWGAATELLRSQQVQALKSDTIAYNALLKTYSAAGLWKLATEILGNLQRLGTVHAIQPDLITFNTLISSSSRGSWWFLALHQLQRASFSAAVTAEMGPGLRAAAGACARGGVWMRASSLVARMKELHLQVNQLAMGHVTGSAGSTWRRAQWMAEQFHPGRKENLILHNSVMRRSPWQAARFVLTRLAAPNTISLCTALRTGGPWHLALGFLEQMLVCRFAHNRICCNAAIDICRQHGRWQECLQLPSSWDEDSSGIFVSHALIEAGLWVQAQGRLWRLQHFGVVAAGLAVMGCHQWDMAHATLRSCIDGRIQADLVSYNAILAHHGDWGALMELLSAMCARSLTPDAASFPSAMLGCEKASAWHHAIRLASSSNDLVTQNAAIAAAGRALDWRLNVEVLGNMPRIRLQPDVISYNATIDGCEKCCRWSVAVQLLGDLQSSADELSFKVALAACEKEQMWRQLLRVLADMRRYQLLPSAWTYETSADLCETCWVPLPLPHILEELHDLAQGGLQRVSKKD</sequence>
<dbReference type="PANTHER" id="PTHR47447">
    <property type="entry name" value="OS03G0856100 PROTEIN"/>
    <property type="match status" value="1"/>
</dbReference>
<evidence type="ECO:0000313" key="4">
    <source>
        <dbReference type="EMBL" id="CAK8999081.1"/>
    </source>
</evidence>
<dbReference type="Proteomes" id="UP001642484">
    <property type="component" value="Unassembled WGS sequence"/>
</dbReference>
<evidence type="ECO:0008006" key="6">
    <source>
        <dbReference type="Google" id="ProtNLM"/>
    </source>
</evidence>
<dbReference type="Gene3D" id="1.25.40.10">
    <property type="entry name" value="Tetratricopeptide repeat domain"/>
    <property type="match status" value="3"/>
</dbReference>
<gene>
    <name evidence="3" type="ORF">CCMP2556_LOCUS5495</name>
    <name evidence="4" type="ORF">CCMP2556_LOCUS5515</name>
</gene>